<gene>
    <name evidence="1" type="ORF">C5471_14870</name>
</gene>
<accession>A0ABX0GIA5</accession>
<evidence type="ECO:0000313" key="1">
    <source>
        <dbReference type="EMBL" id="NHB88915.1"/>
    </source>
</evidence>
<name>A0ABX0GIA5_9GAMM</name>
<sequence length="189" mass="20420">MASVILYGDRIHIRNNYLGNGGYLDTNGYANVPGAKYNVFTATSPERAPGSGTGSWQILSAGGKGIGTEVYSGDTVFLVNLYQNNGGYLNANGYAPSPELYNVYTADKTARPVDTLTWYIFSDTTSGYDNKVREGDIIRFLNGYNNVHGGFLDTCFNANVPGEVYKVYTSLLSNRGNGTGTWTLSKATV</sequence>
<organism evidence="1 2">
    <name type="scientific">Photorhabdus tasmaniensis</name>
    <dbReference type="NCBI Taxonomy" id="1004159"/>
    <lineage>
        <taxon>Bacteria</taxon>
        <taxon>Pseudomonadati</taxon>
        <taxon>Pseudomonadota</taxon>
        <taxon>Gammaproteobacteria</taxon>
        <taxon>Enterobacterales</taxon>
        <taxon>Morganellaceae</taxon>
        <taxon>Photorhabdus</taxon>
    </lineage>
</organism>
<evidence type="ECO:0000313" key="2">
    <source>
        <dbReference type="Proteomes" id="UP000697802"/>
    </source>
</evidence>
<keyword evidence="2" id="KW-1185">Reference proteome</keyword>
<dbReference type="RefSeq" id="WP_133816380.1">
    <property type="nucleotide sequence ID" value="NZ_CAWPIF010000031.1"/>
</dbReference>
<protein>
    <submittedName>
        <fullName evidence="1">Uncharacterized protein</fullName>
    </submittedName>
</protein>
<reference evidence="1 2" key="1">
    <citation type="submission" date="2018-02" db="EMBL/GenBank/DDBJ databases">
        <authorList>
            <person name="Machado R.A."/>
        </authorList>
    </citation>
    <scope>NUCLEOTIDE SEQUENCE [LARGE SCALE GENOMIC DNA]</scope>
    <source>
        <strain evidence="1 2">T327</strain>
    </source>
</reference>
<comment type="caution">
    <text evidence="1">The sequence shown here is derived from an EMBL/GenBank/DDBJ whole genome shotgun (WGS) entry which is preliminary data.</text>
</comment>
<proteinExistence type="predicted"/>
<dbReference type="Proteomes" id="UP000697802">
    <property type="component" value="Unassembled WGS sequence"/>
</dbReference>
<dbReference type="EMBL" id="PUJU01000031">
    <property type="protein sequence ID" value="NHB88915.1"/>
    <property type="molecule type" value="Genomic_DNA"/>
</dbReference>